<dbReference type="GO" id="GO:0005164">
    <property type="term" value="F:tumor necrosis factor receptor binding"/>
    <property type="evidence" value="ECO:0007669"/>
    <property type="project" value="TreeGrafter"/>
</dbReference>
<proteinExistence type="predicted"/>
<dbReference type="GO" id="GO:0006513">
    <property type="term" value="P:protein monoubiquitination"/>
    <property type="evidence" value="ECO:0007669"/>
    <property type="project" value="TreeGrafter"/>
</dbReference>
<dbReference type="InterPro" id="IPR053003">
    <property type="entry name" value="TRIM_RBCC_E3_ubiq-ligases"/>
</dbReference>
<evidence type="ECO:0000259" key="5">
    <source>
        <dbReference type="PROSITE" id="PS50089"/>
    </source>
</evidence>
<dbReference type="Gene3D" id="3.30.40.10">
    <property type="entry name" value="Zinc/RING finger domain, C3HC4 (zinc finger)"/>
    <property type="match status" value="1"/>
</dbReference>
<evidence type="ECO:0000313" key="7">
    <source>
        <dbReference type="Proteomes" id="UP000001073"/>
    </source>
</evidence>
<feature type="domain" description="RING-type" evidence="5">
    <location>
        <begin position="8"/>
        <end position="48"/>
    </location>
</feature>
<accession>A0A2I3GGB9</accession>
<dbReference type="GO" id="GO:0051865">
    <property type="term" value="P:protein autoubiquitination"/>
    <property type="evidence" value="ECO:0007669"/>
    <property type="project" value="TreeGrafter"/>
</dbReference>
<dbReference type="EMBL" id="ADFV01070630">
    <property type="status" value="NOT_ANNOTATED_CDS"/>
    <property type="molecule type" value="Genomic_DNA"/>
</dbReference>
<gene>
    <name evidence="6" type="primary">TRIM37</name>
</gene>
<dbReference type="EMBL" id="ADFV01070623">
    <property type="status" value="NOT_ANNOTATED_CDS"/>
    <property type="molecule type" value="Genomic_DNA"/>
</dbReference>
<dbReference type="InterPro" id="IPR013083">
    <property type="entry name" value="Znf_RING/FYVE/PHD"/>
</dbReference>
<dbReference type="Ensembl" id="ENSNLET00000048516.1">
    <property type="protein sequence ID" value="ENSNLEP00000030356.1"/>
    <property type="gene ID" value="ENSNLEG00000008462.3"/>
</dbReference>
<dbReference type="PROSITE" id="PS50089">
    <property type="entry name" value="ZF_RING_2"/>
    <property type="match status" value="1"/>
</dbReference>
<keyword evidence="7" id="KW-1185">Reference proteome</keyword>
<evidence type="ECO:0000313" key="6">
    <source>
        <dbReference type="Ensembl" id="ENSNLEP00000030356.1"/>
    </source>
</evidence>
<dbReference type="GO" id="GO:0005778">
    <property type="term" value="C:peroxisomal membrane"/>
    <property type="evidence" value="ECO:0007669"/>
    <property type="project" value="TreeGrafter"/>
</dbReference>
<name>A0A2I3GGB9_NOMLE</name>
<keyword evidence="1" id="KW-0479">Metal-binding</keyword>
<dbReference type="PANTHER" id="PTHR36754:SF2">
    <property type="entry name" value="E3 UBIQUITIN-PROTEIN LIGASE TRIM37"/>
    <property type="match status" value="1"/>
</dbReference>
<dbReference type="EMBL" id="ADFV01070631">
    <property type="status" value="NOT_ANNOTATED_CDS"/>
    <property type="molecule type" value="Genomic_DNA"/>
</dbReference>
<dbReference type="EMBL" id="ADFV01070627">
    <property type="status" value="NOT_ANNOTATED_CDS"/>
    <property type="molecule type" value="Genomic_DNA"/>
</dbReference>
<organism evidence="6 7">
    <name type="scientific">Nomascus leucogenys</name>
    <name type="common">Northern white-cheeked gibbon</name>
    <name type="synonym">Hylobates leucogenys</name>
    <dbReference type="NCBI Taxonomy" id="61853"/>
    <lineage>
        <taxon>Eukaryota</taxon>
        <taxon>Metazoa</taxon>
        <taxon>Chordata</taxon>
        <taxon>Craniata</taxon>
        <taxon>Vertebrata</taxon>
        <taxon>Euteleostomi</taxon>
        <taxon>Mammalia</taxon>
        <taxon>Eutheria</taxon>
        <taxon>Euarchontoglires</taxon>
        <taxon>Primates</taxon>
        <taxon>Haplorrhini</taxon>
        <taxon>Catarrhini</taxon>
        <taxon>Hylobatidae</taxon>
        <taxon>Nomascus</taxon>
    </lineage>
</organism>
<reference evidence="6" key="2">
    <citation type="submission" date="2025-08" db="UniProtKB">
        <authorList>
            <consortium name="Ensembl"/>
        </authorList>
    </citation>
    <scope>IDENTIFICATION</scope>
</reference>
<dbReference type="GeneTree" id="ENSGT00410000025800"/>
<reference evidence="6 7" key="1">
    <citation type="submission" date="2012-10" db="EMBL/GenBank/DDBJ databases">
        <authorList>
            <consortium name="Gibbon Genome Sequencing Consortium"/>
        </authorList>
    </citation>
    <scope>NUCLEOTIDE SEQUENCE [LARGE SCALE GENOMIC DNA]</scope>
</reference>
<dbReference type="InterPro" id="IPR001841">
    <property type="entry name" value="Znf_RING"/>
</dbReference>
<keyword evidence="2 4" id="KW-0863">Zinc-finger</keyword>
<dbReference type="Proteomes" id="UP000001073">
    <property type="component" value="Chromosome 14"/>
</dbReference>
<dbReference type="EMBL" id="ADFV01070629">
    <property type="status" value="NOT_ANNOTATED_CDS"/>
    <property type="molecule type" value="Genomic_DNA"/>
</dbReference>
<dbReference type="GO" id="GO:0031625">
    <property type="term" value="F:ubiquitin protein ligase binding"/>
    <property type="evidence" value="ECO:0007669"/>
    <property type="project" value="TreeGrafter"/>
</dbReference>
<dbReference type="AlphaFoldDB" id="A0A2I3GGB9"/>
<dbReference type="CDD" id="cd16619">
    <property type="entry name" value="mRING-HC-C4C4_TRIM37_C-VIII"/>
    <property type="match status" value="1"/>
</dbReference>
<dbReference type="EMBL" id="ADFV01070625">
    <property type="status" value="NOT_ANNOTATED_CDS"/>
    <property type="molecule type" value="Genomic_DNA"/>
</dbReference>
<evidence type="ECO:0000256" key="2">
    <source>
        <dbReference type="ARBA" id="ARBA00022771"/>
    </source>
</evidence>
<evidence type="ECO:0000256" key="1">
    <source>
        <dbReference type="ARBA" id="ARBA00022723"/>
    </source>
</evidence>
<reference evidence="6" key="3">
    <citation type="submission" date="2025-09" db="UniProtKB">
        <authorList>
            <consortium name="Ensembl"/>
        </authorList>
    </citation>
    <scope>IDENTIFICATION</scope>
</reference>
<dbReference type="GO" id="GO:0061630">
    <property type="term" value="F:ubiquitin protein ligase activity"/>
    <property type="evidence" value="ECO:0007669"/>
    <property type="project" value="TreeGrafter"/>
</dbReference>
<dbReference type="GO" id="GO:0035098">
    <property type="term" value="C:ESC/E(Z) complex"/>
    <property type="evidence" value="ECO:0007669"/>
    <property type="project" value="TreeGrafter"/>
</dbReference>
<evidence type="ECO:0000256" key="4">
    <source>
        <dbReference type="PROSITE-ProRule" id="PRU00175"/>
    </source>
</evidence>
<dbReference type="SUPFAM" id="SSF57850">
    <property type="entry name" value="RING/U-box"/>
    <property type="match status" value="1"/>
</dbReference>
<evidence type="ECO:0000256" key="3">
    <source>
        <dbReference type="ARBA" id="ARBA00022833"/>
    </source>
</evidence>
<dbReference type="GO" id="GO:0016235">
    <property type="term" value="C:aggresome"/>
    <property type="evidence" value="ECO:0007669"/>
    <property type="project" value="TreeGrafter"/>
</dbReference>
<protein>
    <submittedName>
        <fullName evidence="6">Tripartite motif containing 37</fullName>
    </submittedName>
</protein>
<dbReference type="GO" id="GO:0070842">
    <property type="term" value="P:aggresome assembly"/>
    <property type="evidence" value="ECO:0007669"/>
    <property type="project" value="TreeGrafter"/>
</dbReference>
<dbReference type="EMBL" id="ADFV01070626">
    <property type="status" value="NOT_ANNOTATED_CDS"/>
    <property type="molecule type" value="Genomic_DNA"/>
</dbReference>
<dbReference type="GO" id="GO:0008270">
    <property type="term" value="F:zinc ion binding"/>
    <property type="evidence" value="ECO:0007669"/>
    <property type="project" value="UniProtKB-KW"/>
</dbReference>
<dbReference type="EMBL" id="ADFV01070624">
    <property type="status" value="NOT_ANNOTATED_CDS"/>
    <property type="molecule type" value="Genomic_DNA"/>
</dbReference>
<keyword evidence="3" id="KW-0862">Zinc</keyword>
<dbReference type="PANTHER" id="PTHR36754">
    <property type="entry name" value="E3 UBIQUITIN-PROTEIN LIGASE TRIM37"/>
    <property type="match status" value="1"/>
</dbReference>
<dbReference type="EMBL" id="ADFV01070628">
    <property type="status" value="NOT_ANNOTATED_CDS"/>
    <property type="molecule type" value="Genomic_DNA"/>
</dbReference>
<sequence length="59" mass="6868">IIAEVFRCFICMEKLRDARLCPHCSKLCCFSCIRRWLTEQRAQCPHCRVLCHPGQSTVA</sequence>